<accession>A0A059J1M0</accession>
<proteinExistence type="predicted"/>
<dbReference type="EMBL" id="AOKY01000403">
    <property type="protein sequence ID" value="KDB21664.1"/>
    <property type="molecule type" value="Genomic_DNA"/>
</dbReference>
<comment type="caution">
    <text evidence="1">The sequence shown here is derived from an EMBL/GenBank/DDBJ whole genome shotgun (WGS) entry which is preliminary data.</text>
</comment>
<gene>
    <name evidence="1" type="ORF">H109_06410</name>
</gene>
<reference evidence="1 2" key="1">
    <citation type="submission" date="2014-02" db="EMBL/GenBank/DDBJ databases">
        <title>The Genome Sequence of Trichophyton interdigitale MR816.</title>
        <authorList>
            <consortium name="The Broad Institute Genomics Platform"/>
            <person name="Cuomo C.A."/>
            <person name="White T.C."/>
            <person name="Graser Y."/>
            <person name="Martinez-Rossi N."/>
            <person name="Heitman J."/>
            <person name="Young S.K."/>
            <person name="Zeng Q."/>
            <person name="Gargeya S."/>
            <person name="Abouelleil A."/>
            <person name="Alvarado L."/>
            <person name="Chapman S.B."/>
            <person name="Gainer-Dewar J."/>
            <person name="Goldberg J."/>
            <person name="Griggs A."/>
            <person name="Gujja S."/>
            <person name="Hansen M."/>
            <person name="Howarth C."/>
            <person name="Imamovic A."/>
            <person name="Larimer J."/>
            <person name="Martinez D."/>
            <person name="Murphy C."/>
            <person name="Pearson M.D."/>
            <person name="Persinoti G."/>
            <person name="Poon T."/>
            <person name="Priest M."/>
            <person name="Roberts A.D."/>
            <person name="Saif S."/>
            <person name="Shea T.D."/>
            <person name="Sykes S.N."/>
            <person name="Wortman J."/>
            <person name="Nusbaum C."/>
            <person name="Birren B."/>
        </authorList>
    </citation>
    <scope>NUCLEOTIDE SEQUENCE [LARGE SCALE GENOMIC DNA]</scope>
    <source>
        <strain evidence="1 2">MR816</strain>
    </source>
</reference>
<sequence length="126" mass="14700">MDRDLRWRQHTQHIQAATSPTEHIDIPHRIHVGLIAIRQAYLSYIKRITMSSAFDLSVKDRKRKCCDAKPALAAEACHTRNEELSLKRWSKCYYRNWTERSRQVQSVCEENAAHRQGASSTNFETS</sequence>
<evidence type="ECO:0000313" key="2">
    <source>
        <dbReference type="Proteomes" id="UP000024533"/>
    </source>
</evidence>
<evidence type="ECO:0000313" key="1">
    <source>
        <dbReference type="EMBL" id="KDB21664.1"/>
    </source>
</evidence>
<organism evidence="1 2">
    <name type="scientific">Trichophyton interdigitale (strain MR816)</name>
    <dbReference type="NCBI Taxonomy" id="1215338"/>
    <lineage>
        <taxon>Eukaryota</taxon>
        <taxon>Fungi</taxon>
        <taxon>Dikarya</taxon>
        <taxon>Ascomycota</taxon>
        <taxon>Pezizomycotina</taxon>
        <taxon>Eurotiomycetes</taxon>
        <taxon>Eurotiomycetidae</taxon>
        <taxon>Onygenales</taxon>
        <taxon>Arthrodermataceae</taxon>
        <taxon>Trichophyton</taxon>
    </lineage>
</organism>
<dbReference type="Proteomes" id="UP000024533">
    <property type="component" value="Unassembled WGS sequence"/>
</dbReference>
<dbReference type="AlphaFoldDB" id="A0A059J1M0"/>
<keyword evidence="2" id="KW-1185">Reference proteome</keyword>
<protein>
    <submittedName>
        <fullName evidence="1">Uncharacterized protein</fullName>
    </submittedName>
</protein>
<dbReference type="HOGENOM" id="CLU_138106_0_0_1"/>
<name>A0A059J1M0_TRIIM</name>